<dbReference type="OrthoDB" id="7861956at2"/>
<keyword evidence="1" id="KW-1133">Transmembrane helix</keyword>
<proteinExistence type="predicted"/>
<dbReference type="EMBL" id="FQYO01000006">
    <property type="protein sequence ID" value="SHJ20456.1"/>
    <property type="molecule type" value="Genomic_DNA"/>
</dbReference>
<sequence>MSRSERWLRLAGIWLTVYPSVALMSYLLEWLDVDWPLWAEILLTTAITVPLISWVSVPLIERILARRRNESRAELKRDEARDIRD</sequence>
<protein>
    <submittedName>
        <fullName evidence="2">Uncharacterized protein</fullName>
    </submittedName>
</protein>
<evidence type="ECO:0000313" key="2">
    <source>
        <dbReference type="EMBL" id="SHJ20456.1"/>
    </source>
</evidence>
<reference evidence="2 3" key="1">
    <citation type="submission" date="2016-11" db="EMBL/GenBank/DDBJ databases">
        <authorList>
            <person name="Jaros S."/>
            <person name="Januszkiewicz K."/>
            <person name="Wedrychowicz H."/>
        </authorList>
    </citation>
    <scope>NUCLEOTIDE SEQUENCE [LARGE SCALE GENOMIC DNA]</scope>
    <source>
        <strain evidence="2 3">DSM 100565</strain>
    </source>
</reference>
<evidence type="ECO:0000256" key="1">
    <source>
        <dbReference type="SAM" id="Phobius"/>
    </source>
</evidence>
<dbReference type="RefSeq" id="WP_073333376.1">
    <property type="nucleotide sequence ID" value="NZ_FQYO01000006.1"/>
</dbReference>
<keyword evidence="1" id="KW-0472">Membrane</keyword>
<dbReference type="STRING" id="1447782.SAMN05444417_3184"/>
<evidence type="ECO:0000313" key="3">
    <source>
        <dbReference type="Proteomes" id="UP000184292"/>
    </source>
</evidence>
<accession>A0A1M6HE90</accession>
<keyword evidence="1" id="KW-0812">Transmembrane</keyword>
<dbReference type="Proteomes" id="UP000184292">
    <property type="component" value="Unassembled WGS sequence"/>
</dbReference>
<feature type="transmembrane region" description="Helical" evidence="1">
    <location>
        <begin position="37"/>
        <end position="60"/>
    </location>
</feature>
<organism evidence="2 3">
    <name type="scientific">Wenxinia saemankumensis</name>
    <dbReference type="NCBI Taxonomy" id="1447782"/>
    <lineage>
        <taxon>Bacteria</taxon>
        <taxon>Pseudomonadati</taxon>
        <taxon>Pseudomonadota</taxon>
        <taxon>Alphaproteobacteria</taxon>
        <taxon>Rhodobacterales</taxon>
        <taxon>Roseobacteraceae</taxon>
        <taxon>Wenxinia</taxon>
    </lineage>
</organism>
<dbReference type="AlphaFoldDB" id="A0A1M6HE90"/>
<keyword evidence="3" id="KW-1185">Reference proteome</keyword>
<name>A0A1M6HE90_9RHOB</name>
<feature type="transmembrane region" description="Helical" evidence="1">
    <location>
        <begin position="7"/>
        <end position="31"/>
    </location>
</feature>
<gene>
    <name evidence="2" type="ORF">SAMN05444417_3184</name>
</gene>